<dbReference type="EMBL" id="JBBNAG010000005">
    <property type="protein sequence ID" value="KAK9133021.1"/>
    <property type="molecule type" value="Genomic_DNA"/>
</dbReference>
<dbReference type="Proteomes" id="UP001419268">
    <property type="component" value="Unassembled WGS sequence"/>
</dbReference>
<keyword evidence="1" id="KW-0732">Signal</keyword>
<proteinExistence type="predicted"/>
<evidence type="ECO:0000313" key="2">
    <source>
        <dbReference type="EMBL" id="KAK9133021.1"/>
    </source>
</evidence>
<feature type="signal peptide" evidence="1">
    <location>
        <begin position="1"/>
        <end position="17"/>
    </location>
</feature>
<keyword evidence="3" id="KW-1185">Reference proteome</keyword>
<organism evidence="2 3">
    <name type="scientific">Stephania cephalantha</name>
    <dbReference type="NCBI Taxonomy" id="152367"/>
    <lineage>
        <taxon>Eukaryota</taxon>
        <taxon>Viridiplantae</taxon>
        <taxon>Streptophyta</taxon>
        <taxon>Embryophyta</taxon>
        <taxon>Tracheophyta</taxon>
        <taxon>Spermatophyta</taxon>
        <taxon>Magnoliopsida</taxon>
        <taxon>Ranunculales</taxon>
        <taxon>Menispermaceae</taxon>
        <taxon>Menispermoideae</taxon>
        <taxon>Cissampelideae</taxon>
        <taxon>Stephania</taxon>
    </lineage>
</organism>
<sequence length="112" mass="11425">MAAKCSIWAATIWVARGACIGLRQRRQVVVGVDGDRCWSPPNRDGESATVEAGLVGGGGGRNSGELATVEAAKAGPVGRCGARRRCEAAMKAAVDAAAVRAVEGDNDDDGRS</sequence>
<protein>
    <submittedName>
        <fullName evidence="2">Uncharacterized protein</fullName>
    </submittedName>
</protein>
<accession>A0AAP0JGP1</accession>
<dbReference type="AlphaFoldDB" id="A0AAP0JGP1"/>
<evidence type="ECO:0000313" key="3">
    <source>
        <dbReference type="Proteomes" id="UP001419268"/>
    </source>
</evidence>
<reference evidence="2 3" key="1">
    <citation type="submission" date="2024-01" db="EMBL/GenBank/DDBJ databases">
        <title>Genome assemblies of Stephania.</title>
        <authorList>
            <person name="Yang L."/>
        </authorList>
    </citation>
    <scope>NUCLEOTIDE SEQUENCE [LARGE SCALE GENOMIC DNA]</scope>
    <source>
        <strain evidence="2">JXDWG</strain>
        <tissue evidence="2">Leaf</tissue>
    </source>
</reference>
<feature type="chain" id="PRO_5042970166" evidence="1">
    <location>
        <begin position="18"/>
        <end position="112"/>
    </location>
</feature>
<gene>
    <name evidence="2" type="ORF">Scep_012549</name>
</gene>
<name>A0AAP0JGP1_9MAGN</name>
<comment type="caution">
    <text evidence="2">The sequence shown here is derived from an EMBL/GenBank/DDBJ whole genome shotgun (WGS) entry which is preliminary data.</text>
</comment>
<evidence type="ECO:0000256" key="1">
    <source>
        <dbReference type="SAM" id="SignalP"/>
    </source>
</evidence>